<dbReference type="AlphaFoldDB" id="A0A1J5QXW6"/>
<dbReference type="EMBL" id="MLJW01000368">
    <property type="protein sequence ID" value="OIQ88553.1"/>
    <property type="molecule type" value="Genomic_DNA"/>
</dbReference>
<proteinExistence type="predicted"/>
<organism evidence="1">
    <name type="scientific">mine drainage metagenome</name>
    <dbReference type="NCBI Taxonomy" id="410659"/>
    <lineage>
        <taxon>unclassified sequences</taxon>
        <taxon>metagenomes</taxon>
        <taxon>ecological metagenomes</taxon>
    </lineage>
</organism>
<dbReference type="PANTHER" id="PTHR48100:SF1">
    <property type="entry name" value="HISTIDINE PHOSPHATASE FAMILY PROTEIN-RELATED"/>
    <property type="match status" value="1"/>
</dbReference>
<dbReference type="InterPro" id="IPR050275">
    <property type="entry name" value="PGM_Phosphatase"/>
</dbReference>
<gene>
    <name evidence="1" type="primary">pspB_5</name>
    <name evidence="1" type="ORF">GALL_295840</name>
</gene>
<dbReference type="SUPFAM" id="SSF53254">
    <property type="entry name" value="Phosphoglycerate mutase-like"/>
    <property type="match status" value="1"/>
</dbReference>
<dbReference type="GO" id="GO:0016791">
    <property type="term" value="F:phosphatase activity"/>
    <property type="evidence" value="ECO:0007669"/>
    <property type="project" value="TreeGrafter"/>
</dbReference>
<dbReference type="Gene3D" id="3.40.50.1240">
    <property type="entry name" value="Phosphoglycerate mutase-like"/>
    <property type="match status" value="1"/>
</dbReference>
<dbReference type="SMART" id="SM00855">
    <property type="entry name" value="PGAM"/>
    <property type="match status" value="1"/>
</dbReference>
<sequence>MPAAAGCPSIRVDLLRHGETALSGFCGRIDTKLTRQGRLQMHVATRHGGPWDAIVTSPLRRCASFAEALAVETGLSIEYEPRFAEYHFGQWEGRTAEQIWCEEPASLDRFWRDPWQFTPPGAEAMESFATRVARGWDDLLGRHAGRRILLVTHAGVIRMVWHLCDRLPRRDFLRMQVGHASLHALVVPATKGVT</sequence>
<dbReference type="InterPro" id="IPR029033">
    <property type="entry name" value="His_PPase_superfam"/>
</dbReference>
<dbReference type="GO" id="GO:0005737">
    <property type="term" value="C:cytoplasm"/>
    <property type="evidence" value="ECO:0007669"/>
    <property type="project" value="TreeGrafter"/>
</dbReference>
<name>A0A1J5QXW6_9ZZZZ</name>
<comment type="caution">
    <text evidence="1">The sequence shown here is derived from an EMBL/GenBank/DDBJ whole genome shotgun (WGS) entry which is preliminary data.</text>
</comment>
<protein>
    <submittedName>
        <fullName evidence="1">Putative phosphoserine phosphatase 2</fullName>
        <ecNumber evidence="1">3.1.3.3</ecNumber>
    </submittedName>
</protein>
<keyword evidence="1" id="KW-0378">Hydrolase</keyword>
<dbReference type="InterPro" id="IPR013078">
    <property type="entry name" value="His_Pase_superF_clade-1"/>
</dbReference>
<dbReference type="CDD" id="cd07067">
    <property type="entry name" value="HP_PGM_like"/>
    <property type="match status" value="1"/>
</dbReference>
<accession>A0A1J5QXW6</accession>
<dbReference type="Pfam" id="PF00300">
    <property type="entry name" value="His_Phos_1"/>
    <property type="match status" value="1"/>
</dbReference>
<reference evidence="1" key="1">
    <citation type="submission" date="2016-10" db="EMBL/GenBank/DDBJ databases">
        <title>Sequence of Gallionella enrichment culture.</title>
        <authorList>
            <person name="Poehlein A."/>
            <person name="Muehling M."/>
            <person name="Daniel R."/>
        </authorList>
    </citation>
    <scope>NUCLEOTIDE SEQUENCE</scope>
</reference>
<dbReference type="PANTHER" id="PTHR48100">
    <property type="entry name" value="BROAD-SPECIFICITY PHOSPHATASE YOR283W-RELATED"/>
    <property type="match status" value="1"/>
</dbReference>
<dbReference type="EC" id="3.1.3.3" evidence="1"/>
<evidence type="ECO:0000313" key="1">
    <source>
        <dbReference type="EMBL" id="OIQ88553.1"/>
    </source>
</evidence>